<accession>D5V6H1</accession>
<evidence type="ECO:0000313" key="1">
    <source>
        <dbReference type="EMBL" id="ADG94241.1"/>
    </source>
</evidence>
<sequence>MKIVKILFFTFVTTFILSGCVSDYMVKVPGNKINKPVSDKATIVFMRSSFVSSALSVTLFEVNDGNLSFIGFLPNGSKIAYKTSPGEKVYMAVGYAADFMLANVKAGQTYYVIVRPNWGTGGFAPTPIRTNGTTDYNTDIPAFKKWVNGTTLYATKPIEAAEWFEKNKDTYLGIYANYWARFQTKTPNEKAQRTLTFLDAYELNQE</sequence>
<dbReference type="PROSITE" id="PS51257">
    <property type="entry name" value="PROKAR_LIPOPROTEIN"/>
    <property type="match status" value="1"/>
</dbReference>
<organism evidence="1 2">
    <name type="scientific">Arcobacter nitrofigilis (strain ATCC 33309 / DSM 7299 / CCUG 15893 / LMG 7604 / NCTC 12251 / CI)</name>
    <name type="common">Campylobacter nitrofigilis</name>
    <dbReference type="NCBI Taxonomy" id="572480"/>
    <lineage>
        <taxon>Bacteria</taxon>
        <taxon>Pseudomonadati</taxon>
        <taxon>Campylobacterota</taxon>
        <taxon>Epsilonproteobacteria</taxon>
        <taxon>Campylobacterales</taxon>
        <taxon>Arcobacteraceae</taxon>
        <taxon>Arcobacter</taxon>
    </lineage>
</organism>
<protein>
    <recommendedName>
        <fullName evidence="3">DUF2846 domain-containing protein</fullName>
    </recommendedName>
</protein>
<dbReference type="eggNOG" id="ENOG50312R0">
    <property type="taxonomic scope" value="Bacteria"/>
</dbReference>
<evidence type="ECO:0000313" key="2">
    <source>
        <dbReference type="Proteomes" id="UP000000939"/>
    </source>
</evidence>
<dbReference type="Proteomes" id="UP000000939">
    <property type="component" value="Chromosome"/>
</dbReference>
<keyword evidence="2" id="KW-1185">Reference proteome</keyword>
<dbReference type="EMBL" id="CP001999">
    <property type="protein sequence ID" value="ADG94241.1"/>
    <property type="molecule type" value="Genomic_DNA"/>
</dbReference>
<reference evidence="1 2" key="1">
    <citation type="journal article" date="2010" name="Stand. Genomic Sci.">
        <title>Complete genome sequence of Arcobacter nitrofigilis type strain (CI).</title>
        <authorList>
            <person name="Pati A."/>
            <person name="Gronow S."/>
            <person name="Lapidus A."/>
            <person name="Copeland A."/>
            <person name="Glavina Del Rio T."/>
            <person name="Nolan M."/>
            <person name="Lucas S."/>
            <person name="Tice H."/>
            <person name="Cheng J.F."/>
            <person name="Han C."/>
            <person name="Chertkov O."/>
            <person name="Bruce D."/>
            <person name="Tapia R."/>
            <person name="Goodwin L."/>
            <person name="Pitluck S."/>
            <person name="Liolios K."/>
            <person name="Ivanova N."/>
            <person name="Mavromatis K."/>
            <person name="Chen A."/>
            <person name="Palaniappan K."/>
            <person name="Land M."/>
            <person name="Hauser L."/>
            <person name="Chang Y.J."/>
            <person name="Jeffries C.D."/>
            <person name="Detter J.C."/>
            <person name="Rohde M."/>
            <person name="Goker M."/>
            <person name="Bristow J."/>
            <person name="Eisen J.A."/>
            <person name="Markowitz V."/>
            <person name="Hugenholtz P."/>
            <person name="Klenk H.P."/>
            <person name="Kyrpides N.C."/>
        </authorList>
    </citation>
    <scope>NUCLEOTIDE SEQUENCE [LARGE SCALE GENOMIC DNA]</scope>
    <source>
        <strain evidence="2">ATCC 33309 / DSM 7299 / CCUG 15893 / LMG 7604 / NCTC 12251 / CI</strain>
    </source>
</reference>
<proteinExistence type="predicted"/>
<dbReference type="KEGG" id="ant:Arnit_2593"/>
<name>D5V6H1_ARCNC</name>
<dbReference type="AlphaFoldDB" id="D5V6H1"/>
<gene>
    <name evidence="1" type="ordered locus">Arnit_2593</name>
</gene>
<evidence type="ECO:0008006" key="3">
    <source>
        <dbReference type="Google" id="ProtNLM"/>
    </source>
</evidence>
<dbReference type="STRING" id="572480.Arnit_2593"/>
<dbReference type="OrthoDB" id="5514360at2"/>
<dbReference type="RefSeq" id="WP_013136386.1">
    <property type="nucleotide sequence ID" value="NC_014166.1"/>
</dbReference>
<dbReference type="HOGENOM" id="CLU_1364925_0_0_7"/>